<dbReference type="Gene3D" id="2.60.200.20">
    <property type="match status" value="1"/>
</dbReference>
<gene>
    <name evidence="10" type="ORF">JOF48_000244</name>
</gene>
<dbReference type="CDD" id="cd00060">
    <property type="entry name" value="FHA"/>
    <property type="match status" value="1"/>
</dbReference>
<feature type="transmembrane region" description="Helical" evidence="8">
    <location>
        <begin position="80"/>
        <end position="99"/>
    </location>
</feature>
<feature type="domain" description="FHA" evidence="9">
    <location>
        <begin position="359"/>
        <end position="418"/>
    </location>
</feature>
<feature type="region of interest" description="Disordered" evidence="7">
    <location>
        <begin position="267"/>
        <end position="329"/>
    </location>
</feature>
<dbReference type="InterPro" id="IPR051791">
    <property type="entry name" value="Pra-immunoreactive"/>
</dbReference>
<feature type="region of interest" description="Disordered" evidence="7">
    <location>
        <begin position="1"/>
        <end position="22"/>
    </location>
</feature>
<evidence type="ECO:0000256" key="7">
    <source>
        <dbReference type="SAM" id="MobiDB-lite"/>
    </source>
</evidence>
<keyword evidence="2" id="KW-1003">Cell membrane</keyword>
<proteinExistence type="predicted"/>
<dbReference type="Proteomes" id="UP000711614">
    <property type="component" value="Unassembled WGS sequence"/>
</dbReference>
<keyword evidence="3" id="KW-0597">Phosphoprotein</keyword>
<evidence type="ECO:0000313" key="11">
    <source>
        <dbReference type="Proteomes" id="UP000711614"/>
    </source>
</evidence>
<dbReference type="InterPro" id="IPR000253">
    <property type="entry name" value="FHA_dom"/>
</dbReference>
<dbReference type="Pfam" id="PF06271">
    <property type="entry name" value="RDD"/>
    <property type="match status" value="1"/>
</dbReference>
<evidence type="ECO:0000256" key="3">
    <source>
        <dbReference type="ARBA" id="ARBA00022553"/>
    </source>
</evidence>
<dbReference type="SUPFAM" id="SSF49879">
    <property type="entry name" value="SMAD/FHA domain"/>
    <property type="match status" value="1"/>
</dbReference>
<comment type="subcellular location">
    <subcellularLocation>
        <location evidence="1">Cell membrane</location>
        <topology evidence="1">Multi-pass membrane protein</topology>
    </subcellularLocation>
</comment>
<keyword evidence="11" id="KW-1185">Reference proteome</keyword>
<name>A0ABS4YRN2_9MICC</name>
<dbReference type="EMBL" id="JAGIOI010000001">
    <property type="protein sequence ID" value="MBP2411445.1"/>
    <property type="molecule type" value="Genomic_DNA"/>
</dbReference>
<dbReference type="RefSeq" id="WP_209684811.1">
    <property type="nucleotide sequence ID" value="NZ_JAGIOI010000001.1"/>
</dbReference>
<protein>
    <submittedName>
        <fullName evidence="10">RDD family membrane protein YckC</fullName>
    </submittedName>
</protein>
<evidence type="ECO:0000256" key="4">
    <source>
        <dbReference type="ARBA" id="ARBA00022692"/>
    </source>
</evidence>
<evidence type="ECO:0000256" key="8">
    <source>
        <dbReference type="SAM" id="Phobius"/>
    </source>
</evidence>
<dbReference type="InterPro" id="IPR010432">
    <property type="entry name" value="RDD"/>
</dbReference>
<dbReference type="PROSITE" id="PS50006">
    <property type="entry name" value="FHA_DOMAIN"/>
    <property type="match status" value="1"/>
</dbReference>
<evidence type="ECO:0000256" key="1">
    <source>
        <dbReference type="ARBA" id="ARBA00004651"/>
    </source>
</evidence>
<dbReference type="InterPro" id="IPR008984">
    <property type="entry name" value="SMAD_FHA_dom_sf"/>
</dbReference>
<reference evidence="10 11" key="1">
    <citation type="submission" date="2021-03" db="EMBL/GenBank/DDBJ databases">
        <title>Sequencing the genomes of 1000 actinobacteria strains.</title>
        <authorList>
            <person name="Klenk H.-P."/>
        </authorList>
    </citation>
    <scope>NUCLEOTIDE SEQUENCE [LARGE SCALE GENOMIC DNA]</scope>
    <source>
        <strain evidence="10 11">DSM 16005</strain>
    </source>
</reference>
<evidence type="ECO:0000256" key="2">
    <source>
        <dbReference type="ARBA" id="ARBA00022475"/>
    </source>
</evidence>
<keyword evidence="4 8" id="KW-0812">Transmembrane</keyword>
<sequence>MGQPFTGQAPAPVQPPVAGQAPGAAPSLPGVVPVGIGTTAPLVAPQQVGGDARFAAAATLVPGGAGRRLAAKLIDGVPPAILAVVVGVLVIVQMGGVSTEADLAAFQRNMLLTYSAFLLLCLAYGLWLWIWEARTGKTPGNAMLGLRTTNMAGERAGFLAIFLRGLIIGLAGIVPTVGPILVIISNTWDPNGKWQGWHDKVAKTLVFDIKAGRNPMETGGVAGRESYEPAPVPTIATVNSPLPQPVAQQPQQFGFTQGTITTVPGFSAPAPGAGQVAPSGQQPTAAGYTEPVSFAPPAAAPPQAAPSDTGQPTWKTTEPLPAGDADEAAGETRIRPAAAKTPLRLAFDDGALQDVDTVALIGRNPAGYDGEMISRLITIRDTSMSVSKTHLHVRASNEGLWVTDRNSTNGSAITGTSGAKTPLAPNTPVLAEIGARVHFGERSFVVGRA</sequence>
<evidence type="ECO:0000256" key="5">
    <source>
        <dbReference type="ARBA" id="ARBA00022989"/>
    </source>
</evidence>
<keyword evidence="6 8" id="KW-0472">Membrane</keyword>
<organism evidence="10 11">
    <name type="scientific">Arthrobacter stackebrandtii</name>
    <dbReference type="NCBI Taxonomy" id="272161"/>
    <lineage>
        <taxon>Bacteria</taxon>
        <taxon>Bacillati</taxon>
        <taxon>Actinomycetota</taxon>
        <taxon>Actinomycetes</taxon>
        <taxon>Micrococcales</taxon>
        <taxon>Micrococcaceae</taxon>
        <taxon>Arthrobacter</taxon>
    </lineage>
</organism>
<feature type="transmembrane region" description="Helical" evidence="8">
    <location>
        <begin position="111"/>
        <end position="130"/>
    </location>
</feature>
<keyword evidence="5 8" id="KW-1133">Transmembrane helix</keyword>
<evidence type="ECO:0000313" key="10">
    <source>
        <dbReference type="EMBL" id="MBP2411445.1"/>
    </source>
</evidence>
<dbReference type="PANTHER" id="PTHR36115">
    <property type="entry name" value="PROLINE-RICH ANTIGEN HOMOLOG-RELATED"/>
    <property type="match status" value="1"/>
</dbReference>
<accession>A0ABS4YRN2</accession>
<comment type="caution">
    <text evidence="10">The sequence shown here is derived from an EMBL/GenBank/DDBJ whole genome shotgun (WGS) entry which is preliminary data.</text>
</comment>
<feature type="compositionally biased region" description="Low complexity" evidence="7">
    <location>
        <begin position="7"/>
        <end position="22"/>
    </location>
</feature>
<evidence type="ECO:0000256" key="6">
    <source>
        <dbReference type="ARBA" id="ARBA00023136"/>
    </source>
</evidence>
<evidence type="ECO:0000259" key="9">
    <source>
        <dbReference type="PROSITE" id="PS50006"/>
    </source>
</evidence>
<feature type="transmembrane region" description="Helical" evidence="8">
    <location>
        <begin position="156"/>
        <end position="184"/>
    </location>
</feature>